<sequence length="369" mass="38739">MRQVITRILCVLAVLAATLVAGPGPAAARERTAGPPGPWGIAFVTPSSVTPVQRQRGSWPSEYKAEMSLGEPGEVLVRFPRIGLDSGGVAHVTAVSGAPVWCQVGGWWRSGADEIVSVRCHRHGGERVLVPFYVAFGHSAQILPARQAYGYVHWDGSAVAGRFNSSAATAVNSVVKSATAPGVWQAVLPGLGTTGPAGNIQVTAVNPSVPARCKVGGWAPTAAEQRIVVRCHDANDVPLDTGWNLTYHRAHAVLATYPQYDSAYTFDNAPATAGSYVPVPSAVNHNSHGVGIGIQHPAVGRKQVTVSGIINMYADNVQVTATGPGPAYCNLSHPSQLYATYVSIRYVSCYTGTTPADQPSMITYLAPPV</sequence>
<feature type="signal peptide" evidence="1">
    <location>
        <begin position="1"/>
        <end position="28"/>
    </location>
</feature>
<dbReference type="EMBL" id="BAAAWD010000028">
    <property type="protein sequence ID" value="GAA3038228.1"/>
    <property type="molecule type" value="Genomic_DNA"/>
</dbReference>
<evidence type="ECO:0000256" key="1">
    <source>
        <dbReference type="SAM" id="SignalP"/>
    </source>
</evidence>
<dbReference type="Proteomes" id="UP001499930">
    <property type="component" value="Unassembled WGS sequence"/>
</dbReference>
<evidence type="ECO:0000313" key="2">
    <source>
        <dbReference type="EMBL" id="GAA3038228.1"/>
    </source>
</evidence>
<keyword evidence="3" id="KW-1185">Reference proteome</keyword>
<feature type="chain" id="PRO_5045195747" evidence="1">
    <location>
        <begin position="29"/>
        <end position="369"/>
    </location>
</feature>
<gene>
    <name evidence="2" type="ORF">GCM10017559_77820</name>
</gene>
<keyword evidence="1" id="KW-0732">Signal</keyword>
<comment type="caution">
    <text evidence="2">The sequence shown here is derived from an EMBL/GenBank/DDBJ whole genome shotgun (WGS) entry which is preliminary data.</text>
</comment>
<accession>A0ABP6LEE2</accession>
<organism evidence="2 3">
    <name type="scientific">Streptosporangium longisporum</name>
    <dbReference type="NCBI Taxonomy" id="46187"/>
    <lineage>
        <taxon>Bacteria</taxon>
        <taxon>Bacillati</taxon>
        <taxon>Actinomycetota</taxon>
        <taxon>Actinomycetes</taxon>
        <taxon>Streptosporangiales</taxon>
        <taxon>Streptosporangiaceae</taxon>
        <taxon>Streptosporangium</taxon>
    </lineage>
</organism>
<protein>
    <submittedName>
        <fullName evidence="2">Uncharacterized protein</fullName>
    </submittedName>
</protein>
<evidence type="ECO:0000313" key="3">
    <source>
        <dbReference type="Proteomes" id="UP001499930"/>
    </source>
</evidence>
<dbReference type="RefSeq" id="WP_344906416.1">
    <property type="nucleotide sequence ID" value="NZ_BAAAWD010000028.1"/>
</dbReference>
<reference evidence="3" key="1">
    <citation type="journal article" date="2019" name="Int. J. Syst. Evol. Microbiol.">
        <title>The Global Catalogue of Microorganisms (GCM) 10K type strain sequencing project: providing services to taxonomists for standard genome sequencing and annotation.</title>
        <authorList>
            <consortium name="The Broad Institute Genomics Platform"/>
            <consortium name="The Broad Institute Genome Sequencing Center for Infectious Disease"/>
            <person name="Wu L."/>
            <person name="Ma J."/>
        </authorList>
    </citation>
    <scope>NUCLEOTIDE SEQUENCE [LARGE SCALE GENOMIC DNA]</scope>
    <source>
        <strain evidence="3">JCM 3106</strain>
    </source>
</reference>
<proteinExistence type="predicted"/>
<name>A0ABP6LEE2_9ACTN</name>